<organism evidence="1 2">
    <name type="scientific">Acrobeloides nanus</name>
    <dbReference type="NCBI Taxonomy" id="290746"/>
    <lineage>
        <taxon>Eukaryota</taxon>
        <taxon>Metazoa</taxon>
        <taxon>Ecdysozoa</taxon>
        <taxon>Nematoda</taxon>
        <taxon>Chromadorea</taxon>
        <taxon>Rhabditida</taxon>
        <taxon>Tylenchina</taxon>
        <taxon>Cephalobomorpha</taxon>
        <taxon>Cephaloboidea</taxon>
        <taxon>Cephalobidae</taxon>
        <taxon>Acrobeloides</taxon>
    </lineage>
</organism>
<proteinExistence type="predicted"/>
<evidence type="ECO:0000313" key="2">
    <source>
        <dbReference type="WBParaSite" id="ACRNAN_scaffold733.g22448.t1"/>
    </source>
</evidence>
<dbReference type="Proteomes" id="UP000887540">
    <property type="component" value="Unplaced"/>
</dbReference>
<dbReference type="WBParaSite" id="ACRNAN_scaffold733.g22448.t1">
    <property type="protein sequence ID" value="ACRNAN_scaffold733.g22448.t1"/>
    <property type="gene ID" value="ACRNAN_scaffold733.g22448"/>
</dbReference>
<dbReference type="AlphaFoldDB" id="A0A914ECL0"/>
<keyword evidence="1" id="KW-1185">Reference proteome</keyword>
<accession>A0A914ECL0</accession>
<sequence>MQHSLLIWTGLNKQATVIGFSRLNHSTLLDGNPPDLAFIQDINLKLSKLFPNKQVFFMTDITNRNDVNFWRELFEQLSIHIKSGQFCSVR</sequence>
<reference evidence="2" key="1">
    <citation type="submission" date="2022-11" db="UniProtKB">
        <authorList>
            <consortium name="WormBaseParasite"/>
        </authorList>
    </citation>
    <scope>IDENTIFICATION</scope>
</reference>
<protein>
    <submittedName>
        <fullName evidence="2">Uncharacterized protein</fullName>
    </submittedName>
</protein>
<name>A0A914ECL0_9BILA</name>
<evidence type="ECO:0000313" key="1">
    <source>
        <dbReference type="Proteomes" id="UP000887540"/>
    </source>
</evidence>